<comment type="subcellular location">
    <subcellularLocation>
        <location evidence="9">Cell membrane</location>
        <topology evidence="9">Multi-pass membrane protein</topology>
    </subcellularLocation>
    <subcellularLocation>
        <location evidence="1">Membrane</location>
        <topology evidence="1">Multi-pass membrane protein</topology>
    </subcellularLocation>
</comment>
<evidence type="ECO:0000313" key="11">
    <source>
        <dbReference type="Proteomes" id="UP000321721"/>
    </source>
</evidence>
<comment type="pathway">
    <text evidence="9">Porphyrin-containing compound metabolism; heme O biosynthesis; heme O from protoheme: step 1/1.</text>
</comment>
<feature type="transmembrane region" description="Helical" evidence="9">
    <location>
        <begin position="53"/>
        <end position="74"/>
    </location>
</feature>
<comment type="caution">
    <text evidence="10">The sequence shown here is derived from an EMBL/GenBank/DDBJ whole genome shotgun (WGS) entry which is preliminary data.</text>
</comment>
<feature type="transmembrane region" description="Helical" evidence="9">
    <location>
        <begin position="241"/>
        <end position="262"/>
    </location>
</feature>
<dbReference type="GO" id="GO:0006784">
    <property type="term" value="P:heme A biosynthetic process"/>
    <property type="evidence" value="ECO:0007669"/>
    <property type="project" value="TreeGrafter"/>
</dbReference>
<dbReference type="HAMAP" id="MF_00154">
    <property type="entry name" value="CyoE_CtaB"/>
    <property type="match status" value="1"/>
</dbReference>
<reference evidence="10 11" key="1">
    <citation type="submission" date="2019-08" db="EMBL/GenBank/DDBJ databases">
        <title>Genome of Vicingus serpentipes NCIMB 15042.</title>
        <authorList>
            <person name="Bowman J.P."/>
        </authorList>
    </citation>
    <scope>NUCLEOTIDE SEQUENCE [LARGE SCALE GENOMIC DNA]</scope>
    <source>
        <strain evidence="10 11">NCIMB 15042</strain>
    </source>
</reference>
<evidence type="ECO:0000256" key="4">
    <source>
        <dbReference type="ARBA" id="ARBA00022692"/>
    </source>
</evidence>
<evidence type="ECO:0000313" key="10">
    <source>
        <dbReference type="EMBL" id="TXB64288.1"/>
    </source>
</evidence>
<dbReference type="RefSeq" id="WP_147101482.1">
    <property type="nucleotide sequence ID" value="NZ_VOOS01000005.1"/>
</dbReference>
<dbReference type="PANTHER" id="PTHR43448">
    <property type="entry name" value="PROTOHEME IX FARNESYLTRANSFERASE, MITOCHONDRIAL"/>
    <property type="match status" value="1"/>
</dbReference>
<keyword evidence="2 9" id="KW-1003">Cell membrane</keyword>
<dbReference type="PANTHER" id="PTHR43448:SF2">
    <property type="entry name" value="PROTOHEME IX FARNESYLTRANSFERASE, MITOCHONDRIAL"/>
    <property type="match status" value="1"/>
</dbReference>
<dbReference type="GO" id="GO:0008495">
    <property type="term" value="F:protoheme IX farnesyltransferase activity"/>
    <property type="evidence" value="ECO:0007669"/>
    <property type="project" value="UniProtKB-UniRule"/>
</dbReference>
<feature type="transmembrane region" description="Helical" evidence="9">
    <location>
        <begin position="218"/>
        <end position="235"/>
    </location>
</feature>
<feature type="transmembrane region" description="Helical" evidence="9">
    <location>
        <begin position="274"/>
        <end position="293"/>
    </location>
</feature>
<feature type="transmembrane region" description="Helical" evidence="9">
    <location>
        <begin position="177"/>
        <end position="197"/>
    </location>
</feature>
<dbReference type="UniPathway" id="UPA00834">
    <property type="reaction ID" value="UER00712"/>
</dbReference>
<keyword evidence="5 9" id="KW-1133">Transmembrane helix</keyword>
<feature type="transmembrane region" description="Helical" evidence="9">
    <location>
        <begin position="27"/>
        <end position="47"/>
    </location>
</feature>
<dbReference type="Pfam" id="PF01040">
    <property type="entry name" value="UbiA"/>
    <property type="match status" value="1"/>
</dbReference>
<dbReference type="Proteomes" id="UP000321721">
    <property type="component" value="Unassembled WGS sequence"/>
</dbReference>
<comment type="catalytic activity">
    <reaction evidence="8 9">
        <text>heme b + (2E,6E)-farnesyl diphosphate + H2O = Fe(II)-heme o + diphosphate</text>
        <dbReference type="Rhea" id="RHEA:28070"/>
        <dbReference type="ChEBI" id="CHEBI:15377"/>
        <dbReference type="ChEBI" id="CHEBI:33019"/>
        <dbReference type="ChEBI" id="CHEBI:60344"/>
        <dbReference type="ChEBI" id="CHEBI:60530"/>
        <dbReference type="ChEBI" id="CHEBI:175763"/>
        <dbReference type="EC" id="2.5.1.141"/>
    </reaction>
</comment>
<feature type="transmembrane region" description="Helical" evidence="9">
    <location>
        <begin position="148"/>
        <end position="171"/>
    </location>
</feature>
<keyword evidence="6 9" id="KW-0350">Heme biosynthesis</keyword>
<evidence type="ECO:0000256" key="3">
    <source>
        <dbReference type="ARBA" id="ARBA00022679"/>
    </source>
</evidence>
<dbReference type="InterPro" id="IPR044878">
    <property type="entry name" value="UbiA_sf"/>
</dbReference>
<dbReference type="OrthoDB" id="9814417at2"/>
<evidence type="ECO:0000256" key="7">
    <source>
        <dbReference type="ARBA" id="ARBA00023136"/>
    </source>
</evidence>
<dbReference type="CDD" id="cd13957">
    <property type="entry name" value="PT_UbiA_Cox10"/>
    <property type="match status" value="1"/>
</dbReference>
<keyword evidence="4 9" id="KW-0812">Transmembrane</keyword>
<dbReference type="GO" id="GO:0048034">
    <property type="term" value="P:heme O biosynthetic process"/>
    <property type="evidence" value="ECO:0007669"/>
    <property type="project" value="UniProtKB-UniRule"/>
</dbReference>
<sequence length="296" mass="33026">MNQVKTESIVAISLMEKLKCYAQILKLKITVFVVISAVFGYFIGAATYNLSEIISLVIGGFLVTGSANTFNQIIERNHDKLMTRTEGRPLPQNKLNVNEVIVFAFLSGIIGITVLWIALNPLSGVLGLLAIFMYAAIYTPLKRISPYAVFVGAFPGAIPPMLGLVASTGSFGFEAGMLFAIQFLWQFPHFWAIAWRLHGQYQKAGFKMLPYDKKNKTSAVIIFISSLLLMLSSYLPEYFNVTGRIATVGLFLLSCLMVFPAFKLMQTQDDKYALRVMLMSYVYLIFSLLFILADKV</sequence>
<comment type="miscellaneous">
    <text evidence="9">Carbon 2 of the heme B porphyrin ring is defined according to the Fischer nomenclature.</text>
</comment>
<organism evidence="10 11">
    <name type="scientific">Vicingus serpentipes</name>
    <dbReference type="NCBI Taxonomy" id="1926625"/>
    <lineage>
        <taxon>Bacteria</taxon>
        <taxon>Pseudomonadati</taxon>
        <taxon>Bacteroidota</taxon>
        <taxon>Flavobacteriia</taxon>
        <taxon>Flavobacteriales</taxon>
        <taxon>Vicingaceae</taxon>
        <taxon>Vicingus</taxon>
    </lineage>
</organism>
<dbReference type="InterPro" id="IPR000537">
    <property type="entry name" value="UbiA_prenyltransferase"/>
</dbReference>
<dbReference type="NCBIfam" id="TIGR01473">
    <property type="entry name" value="cyoE_ctaB"/>
    <property type="match status" value="1"/>
</dbReference>
<gene>
    <name evidence="10" type="primary">cyoE</name>
    <name evidence="9" type="synonym">ctaB</name>
    <name evidence="10" type="ORF">FRY74_10875</name>
</gene>
<dbReference type="InterPro" id="IPR006369">
    <property type="entry name" value="Protohaem_IX_farnesylTrfase"/>
</dbReference>
<comment type="similarity">
    <text evidence="9">Belongs to the UbiA prenyltransferase family. Protoheme IX farnesyltransferase subfamily.</text>
</comment>
<dbReference type="GO" id="GO:0005886">
    <property type="term" value="C:plasma membrane"/>
    <property type="evidence" value="ECO:0007669"/>
    <property type="project" value="UniProtKB-SubCell"/>
</dbReference>
<evidence type="ECO:0000256" key="5">
    <source>
        <dbReference type="ARBA" id="ARBA00022989"/>
    </source>
</evidence>
<dbReference type="Gene3D" id="1.10.357.140">
    <property type="entry name" value="UbiA prenyltransferase"/>
    <property type="match status" value="1"/>
</dbReference>
<evidence type="ECO:0000256" key="6">
    <source>
        <dbReference type="ARBA" id="ARBA00023133"/>
    </source>
</evidence>
<keyword evidence="3 9" id="KW-0808">Transferase</keyword>
<keyword evidence="11" id="KW-1185">Reference proteome</keyword>
<feature type="transmembrane region" description="Helical" evidence="9">
    <location>
        <begin position="95"/>
        <end position="118"/>
    </location>
</feature>
<evidence type="ECO:0000256" key="8">
    <source>
        <dbReference type="ARBA" id="ARBA00047690"/>
    </source>
</evidence>
<accession>A0A5C6RPL9</accession>
<protein>
    <recommendedName>
        <fullName evidence="9">Protoheme IX farnesyltransferase</fullName>
        <ecNumber evidence="9">2.5.1.141</ecNumber>
    </recommendedName>
    <alternativeName>
        <fullName evidence="9">Heme B farnesyltransferase</fullName>
    </alternativeName>
    <alternativeName>
        <fullName evidence="9">Heme O synthase</fullName>
    </alternativeName>
</protein>
<evidence type="ECO:0000256" key="2">
    <source>
        <dbReference type="ARBA" id="ARBA00022475"/>
    </source>
</evidence>
<dbReference type="EMBL" id="VOOS01000005">
    <property type="protein sequence ID" value="TXB64288.1"/>
    <property type="molecule type" value="Genomic_DNA"/>
</dbReference>
<evidence type="ECO:0000256" key="1">
    <source>
        <dbReference type="ARBA" id="ARBA00004141"/>
    </source>
</evidence>
<comment type="function">
    <text evidence="9">Converts heme B (protoheme IX) to heme O by substitution of the vinyl group on carbon 2 of heme B porphyrin ring with a hydroxyethyl farnesyl side group.</text>
</comment>
<feature type="transmembrane region" description="Helical" evidence="9">
    <location>
        <begin position="124"/>
        <end position="141"/>
    </location>
</feature>
<keyword evidence="7 9" id="KW-0472">Membrane</keyword>
<name>A0A5C6RPL9_9FLAO</name>
<proteinExistence type="inferred from homology"/>
<dbReference type="EC" id="2.5.1.141" evidence="9"/>
<evidence type="ECO:0000256" key="9">
    <source>
        <dbReference type="HAMAP-Rule" id="MF_00154"/>
    </source>
</evidence>
<dbReference type="AlphaFoldDB" id="A0A5C6RPL9"/>